<evidence type="ECO:0000256" key="5">
    <source>
        <dbReference type="ARBA" id="ARBA00022692"/>
    </source>
</evidence>
<keyword evidence="6 8" id="KW-1133">Transmembrane helix</keyword>
<feature type="transmembrane region" description="Helical" evidence="8">
    <location>
        <begin position="191"/>
        <end position="213"/>
    </location>
</feature>
<organism evidence="9 10">
    <name type="scientific">Gimesia algae</name>
    <dbReference type="NCBI Taxonomy" id="2527971"/>
    <lineage>
        <taxon>Bacteria</taxon>
        <taxon>Pseudomonadati</taxon>
        <taxon>Planctomycetota</taxon>
        <taxon>Planctomycetia</taxon>
        <taxon>Planctomycetales</taxon>
        <taxon>Planctomycetaceae</taxon>
        <taxon>Gimesia</taxon>
    </lineage>
</organism>
<comment type="subcellular location">
    <subcellularLocation>
        <location evidence="1">Cell membrane</location>
        <topology evidence="1">Multi-pass membrane protein</topology>
    </subcellularLocation>
</comment>
<feature type="transmembrane region" description="Helical" evidence="8">
    <location>
        <begin position="572"/>
        <end position="593"/>
    </location>
</feature>
<feature type="transmembrane region" description="Helical" evidence="8">
    <location>
        <begin position="266"/>
        <end position="289"/>
    </location>
</feature>
<keyword evidence="2" id="KW-1003">Cell membrane</keyword>
<feature type="transmembrane region" description="Helical" evidence="8">
    <location>
        <begin position="392"/>
        <end position="411"/>
    </location>
</feature>
<dbReference type="EMBL" id="CP036343">
    <property type="protein sequence ID" value="QDT91177.1"/>
    <property type="molecule type" value="Genomic_DNA"/>
</dbReference>
<dbReference type="AlphaFoldDB" id="A0A517VDW3"/>
<feature type="transmembrane region" description="Helical" evidence="8">
    <location>
        <begin position="546"/>
        <end position="565"/>
    </location>
</feature>
<feature type="transmembrane region" description="Helical" evidence="8">
    <location>
        <begin position="89"/>
        <end position="109"/>
    </location>
</feature>
<evidence type="ECO:0000256" key="6">
    <source>
        <dbReference type="ARBA" id="ARBA00022989"/>
    </source>
</evidence>
<evidence type="ECO:0008006" key="11">
    <source>
        <dbReference type="Google" id="ProtNLM"/>
    </source>
</evidence>
<dbReference type="Proteomes" id="UP000316855">
    <property type="component" value="Chromosome"/>
</dbReference>
<keyword evidence="10" id="KW-1185">Reference proteome</keyword>
<feature type="transmembrane region" description="Helical" evidence="8">
    <location>
        <begin position="423"/>
        <end position="442"/>
    </location>
</feature>
<dbReference type="GO" id="GO:0005886">
    <property type="term" value="C:plasma membrane"/>
    <property type="evidence" value="ECO:0007669"/>
    <property type="project" value="UniProtKB-SubCell"/>
</dbReference>
<keyword evidence="5 8" id="KW-0812">Transmembrane</keyword>
<evidence type="ECO:0000256" key="3">
    <source>
        <dbReference type="ARBA" id="ARBA00022676"/>
    </source>
</evidence>
<evidence type="ECO:0000256" key="8">
    <source>
        <dbReference type="SAM" id="Phobius"/>
    </source>
</evidence>
<feature type="transmembrane region" description="Helical" evidence="8">
    <location>
        <begin position="150"/>
        <end position="170"/>
    </location>
</feature>
<protein>
    <recommendedName>
        <fullName evidence="11">Glycosyltransferase RgtA/B/C/D-like domain-containing protein</fullName>
    </recommendedName>
</protein>
<accession>A0A517VDW3</accession>
<feature type="transmembrane region" description="Helical" evidence="8">
    <location>
        <begin position="521"/>
        <end position="540"/>
    </location>
</feature>
<dbReference type="GO" id="GO:0009103">
    <property type="term" value="P:lipopolysaccharide biosynthetic process"/>
    <property type="evidence" value="ECO:0007669"/>
    <property type="project" value="UniProtKB-ARBA"/>
</dbReference>
<sequence>MIKPAVNESAPASLEDHPGYLSGAIVWILLFFIIFISFTLPNSNPATSRWDVFTYLPVLLIDLIDPLPVENAAPSGWAFFPQRFPLMGIALTVLAGAWGLGILLTRLIKIPLNPFTAERTVFAYGVGISVVSLLTLGGGLLGILSQSLCYLMLILSAVVGIGSAVQESNHKTGTVLPFRLRLPESFGYEELFRIACFLLMTPFVLSMLLGSMLPSTDYDVLEYHFGGPKEYYQQGYIGFLPHNVYTSFPFLTEMLTLLAMTLKADWFSGAQAGKLILMTFSLFSALAVFTTARRWFGSHAGWLAVTILLTTPWTYRISIIAYTEGALSFYLIASLLSLILAIEILIKWSQSKSQNVANSQAIETDPPPPLWALTCLTGFLSGSAMACKYPGVLSVVIPLGMTLLGFSWVLLQQDKKLRNTVTIKLAVIFSVGTLLAIGPWLLKNLVETGNPVYPLLYSVFGGTDLSETLNQKWKGGHSPKDHSPIDLAIKLIDVTFKSDWLSPLLFSLSPLAFLKTQHRRLIYWLWIYVGFLFLTWWVFTHRIDRFWIPMIPVVAVLAGIGATWCSRTIWKVCLSIAICLAVLFNLGIATSGLSGNNAYLDDMSHAEKFALAMTGPEILQLNQMDLKPDQVVLSIGDAELFYAKFPVVYSTVFDEDVFKQWTAQLKPDVPDRSLKMKPAQEIKEKFKTEQIAYVYVNWAEILRYRLPGSYGYTDYVTPARFEQLIQEGVLEQPLPNRHSYRKLDTFSERDLKALLDWAPELIVDREGERYFITAQIFPVATSP</sequence>
<keyword evidence="7 8" id="KW-0472">Membrane</keyword>
<feature type="transmembrane region" description="Helical" evidence="8">
    <location>
        <begin position="20"/>
        <end position="40"/>
    </location>
</feature>
<dbReference type="RefSeq" id="WP_145227835.1">
    <property type="nucleotide sequence ID" value="NZ_CP036343.1"/>
</dbReference>
<evidence type="ECO:0000256" key="2">
    <source>
        <dbReference type="ARBA" id="ARBA00022475"/>
    </source>
</evidence>
<name>A0A517VDW3_9PLAN</name>
<dbReference type="InterPro" id="IPR050297">
    <property type="entry name" value="LipidA_mod_glycosyltrf_83"/>
</dbReference>
<evidence type="ECO:0000256" key="7">
    <source>
        <dbReference type="ARBA" id="ARBA00023136"/>
    </source>
</evidence>
<evidence type="ECO:0000313" key="10">
    <source>
        <dbReference type="Proteomes" id="UP000316855"/>
    </source>
</evidence>
<dbReference type="KEGG" id="gax:Pan161_28320"/>
<dbReference type="OrthoDB" id="9785476at2"/>
<dbReference type="PANTHER" id="PTHR33908">
    <property type="entry name" value="MANNOSYLTRANSFERASE YKCB-RELATED"/>
    <property type="match status" value="1"/>
</dbReference>
<dbReference type="PANTHER" id="PTHR33908:SF11">
    <property type="entry name" value="MEMBRANE PROTEIN"/>
    <property type="match status" value="1"/>
</dbReference>
<evidence type="ECO:0000256" key="1">
    <source>
        <dbReference type="ARBA" id="ARBA00004651"/>
    </source>
</evidence>
<keyword evidence="3" id="KW-0328">Glycosyltransferase</keyword>
<feature type="transmembrane region" description="Helical" evidence="8">
    <location>
        <begin position="121"/>
        <end position="144"/>
    </location>
</feature>
<feature type="transmembrane region" description="Helical" evidence="8">
    <location>
        <begin position="301"/>
        <end position="322"/>
    </location>
</feature>
<evidence type="ECO:0000313" key="9">
    <source>
        <dbReference type="EMBL" id="QDT91177.1"/>
    </source>
</evidence>
<evidence type="ECO:0000256" key="4">
    <source>
        <dbReference type="ARBA" id="ARBA00022679"/>
    </source>
</evidence>
<gene>
    <name evidence="9" type="ORF">Pan161_28320</name>
</gene>
<reference evidence="9 10" key="1">
    <citation type="submission" date="2019-02" db="EMBL/GenBank/DDBJ databases">
        <title>Deep-cultivation of Planctomycetes and their phenomic and genomic characterization uncovers novel biology.</title>
        <authorList>
            <person name="Wiegand S."/>
            <person name="Jogler M."/>
            <person name="Boedeker C."/>
            <person name="Pinto D."/>
            <person name="Vollmers J."/>
            <person name="Rivas-Marin E."/>
            <person name="Kohn T."/>
            <person name="Peeters S.H."/>
            <person name="Heuer A."/>
            <person name="Rast P."/>
            <person name="Oberbeckmann S."/>
            <person name="Bunk B."/>
            <person name="Jeske O."/>
            <person name="Meyerdierks A."/>
            <person name="Storesund J.E."/>
            <person name="Kallscheuer N."/>
            <person name="Luecker S."/>
            <person name="Lage O.M."/>
            <person name="Pohl T."/>
            <person name="Merkel B.J."/>
            <person name="Hornburger P."/>
            <person name="Mueller R.-W."/>
            <person name="Bruemmer F."/>
            <person name="Labrenz M."/>
            <person name="Spormann A.M."/>
            <person name="Op den Camp H."/>
            <person name="Overmann J."/>
            <person name="Amann R."/>
            <person name="Jetten M.S.M."/>
            <person name="Mascher T."/>
            <person name="Medema M.H."/>
            <person name="Devos D.P."/>
            <person name="Kaster A.-K."/>
            <person name="Ovreas L."/>
            <person name="Rohde M."/>
            <person name="Galperin M.Y."/>
            <person name="Jogler C."/>
        </authorList>
    </citation>
    <scope>NUCLEOTIDE SEQUENCE [LARGE SCALE GENOMIC DNA]</scope>
    <source>
        <strain evidence="9 10">Pan161</strain>
    </source>
</reference>
<feature type="transmembrane region" description="Helical" evidence="8">
    <location>
        <begin position="328"/>
        <end position="348"/>
    </location>
</feature>
<keyword evidence="4" id="KW-0808">Transferase</keyword>
<proteinExistence type="predicted"/>
<dbReference type="GO" id="GO:0016763">
    <property type="term" value="F:pentosyltransferase activity"/>
    <property type="evidence" value="ECO:0007669"/>
    <property type="project" value="TreeGrafter"/>
</dbReference>